<accession>A0A385PZL3</accession>
<dbReference type="KEGG" id="lua:D4A81_05125"/>
<dbReference type="AlphaFoldDB" id="A0A385PZL3"/>
<organism evidence="1 2">
    <name type="scientific">Lachnoanaerobaculum umeaense</name>
    <dbReference type="NCBI Taxonomy" id="617123"/>
    <lineage>
        <taxon>Bacteria</taxon>
        <taxon>Bacillati</taxon>
        <taxon>Bacillota</taxon>
        <taxon>Clostridia</taxon>
        <taxon>Lachnospirales</taxon>
        <taxon>Lachnospiraceae</taxon>
        <taxon>Lachnoanaerobaculum</taxon>
    </lineage>
</organism>
<dbReference type="Proteomes" id="UP000265562">
    <property type="component" value="Chromosome"/>
</dbReference>
<proteinExistence type="predicted"/>
<evidence type="ECO:0000313" key="1">
    <source>
        <dbReference type="EMBL" id="AYA99366.1"/>
    </source>
</evidence>
<dbReference type="EMBL" id="CP032364">
    <property type="protein sequence ID" value="AYA99366.1"/>
    <property type="molecule type" value="Genomic_DNA"/>
</dbReference>
<gene>
    <name evidence="1" type="ORF">D4A81_05125</name>
</gene>
<name>A0A385PZL3_9FIRM</name>
<evidence type="ECO:0000313" key="2">
    <source>
        <dbReference type="Proteomes" id="UP000265562"/>
    </source>
</evidence>
<protein>
    <submittedName>
        <fullName evidence="1">Uncharacterized protein</fullName>
    </submittedName>
</protein>
<dbReference type="RefSeq" id="WP_111525981.1">
    <property type="nucleotide sequence ID" value="NZ_CP032364.1"/>
</dbReference>
<keyword evidence="2" id="KW-1185">Reference proteome</keyword>
<sequence>MKKGIRFHSIYYRWILFIFIFATMVIYFIGGGKDMYFEGHLFNSKKLCTILNIIWLVMFVIFSFVVTKCVISKDGIYLKKIDLEVPWEDISNITYTWINELSLYQHECSFYNVKTMVIYRHDYKPICIRNISVLSLFAVKCFSPGTKVDIGFPVLTTLFNVVLNAGVLYIGYTTKILTIRVKPELFLTLLVLYCIKSIIFPIVMLKITNMKYGNYLRHGNLSKGRNPNVIHV</sequence>
<reference evidence="1 2" key="1">
    <citation type="submission" date="2018-09" db="EMBL/GenBank/DDBJ databases">
        <title>Genome sequencing of Lachnoanaerobaculum umeaense DSM 23576.</title>
        <authorList>
            <person name="Kook J.-K."/>
            <person name="Park S.-N."/>
            <person name="Lim Y.K."/>
        </authorList>
    </citation>
    <scope>NUCLEOTIDE SEQUENCE [LARGE SCALE GENOMIC DNA]</scope>
    <source>
        <strain evidence="2">DSM 23576 \ CCUG 58757</strain>
    </source>
</reference>
<dbReference type="OrthoDB" id="2060404at2"/>